<dbReference type="Pfam" id="PF02578">
    <property type="entry name" value="Cu-oxidase_4"/>
    <property type="match status" value="1"/>
</dbReference>
<dbReference type="GO" id="GO:0016787">
    <property type="term" value="F:hydrolase activity"/>
    <property type="evidence" value="ECO:0007669"/>
    <property type="project" value="UniProtKB-KW"/>
</dbReference>
<evidence type="ECO:0000256" key="10">
    <source>
        <dbReference type="ARBA" id="ARBA00048968"/>
    </source>
</evidence>
<dbReference type="Proteomes" id="UP000233375">
    <property type="component" value="Unassembled WGS sequence"/>
</dbReference>
<name>A0A2N0YXX9_9BACI</name>
<comment type="catalytic activity">
    <reaction evidence="11">
        <text>S-methyl-5'-thioadenosine + phosphate = 5-(methylsulfanyl)-alpha-D-ribose 1-phosphate + adenine</text>
        <dbReference type="Rhea" id="RHEA:11852"/>
        <dbReference type="ChEBI" id="CHEBI:16708"/>
        <dbReference type="ChEBI" id="CHEBI:17509"/>
        <dbReference type="ChEBI" id="CHEBI:43474"/>
        <dbReference type="ChEBI" id="CHEBI:58533"/>
        <dbReference type="EC" id="2.4.2.28"/>
    </reaction>
    <physiologicalReaction direction="left-to-right" evidence="11">
        <dbReference type="Rhea" id="RHEA:11853"/>
    </physiologicalReaction>
</comment>
<gene>
    <name evidence="13" type="ORF">CWS01_18400</name>
</gene>
<organism evidence="13 14">
    <name type="scientific">Niallia nealsonii</name>
    <dbReference type="NCBI Taxonomy" id="115979"/>
    <lineage>
        <taxon>Bacteria</taxon>
        <taxon>Bacillati</taxon>
        <taxon>Bacillota</taxon>
        <taxon>Bacilli</taxon>
        <taxon>Bacillales</taxon>
        <taxon>Bacillaceae</taxon>
        <taxon>Niallia</taxon>
    </lineage>
</organism>
<evidence type="ECO:0000256" key="5">
    <source>
        <dbReference type="ARBA" id="ARBA00022679"/>
    </source>
</evidence>
<dbReference type="GO" id="GO:0005507">
    <property type="term" value="F:copper ion binding"/>
    <property type="evidence" value="ECO:0007669"/>
    <property type="project" value="TreeGrafter"/>
</dbReference>
<dbReference type="RefSeq" id="WP_101178669.1">
    <property type="nucleotide sequence ID" value="NZ_PISE01000046.1"/>
</dbReference>
<comment type="caution">
    <text evidence="13">The sequence shown here is derived from an EMBL/GenBank/DDBJ whole genome shotgun (WGS) entry which is preliminary data.</text>
</comment>
<keyword evidence="8" id="KW-0862">Zinc</keyword>
<proteinExistence type="inferred from homology"/>
<evidence type="ECO:0000256" key="8">
    <source>
        <dbReference type="ARBA" id="ARBA00022833"/>
    </source>
</evidence>
<dbReference type="GO" id="GO:0017061">
    <property type="term" value="F:S-methyl-5-thioadenosine phosphorylase activity"/>
    <property type="evidence" value="ECO:0007669"/>
    <property type="project" value="UniProtKB-EC"/>
</dbReference>
<keyword evidence="7" id="KW-0378">Hydrolase</keyword>
<evidence type="ECO:0000256" key="3">
    <source>
        <dbReference type="ARBA" id="ARBA00003215"/>
    </source>
</evidence>
<comment type="function">
    <text evidence="3">Purine nucleoside enzyme that catalyzes the phosphorolysis of adenosine and inosine nucleosides, yielding D-ribose 1-phosphate and the respective free bases, adenine and hypoxanthine. Also catalyzes the phosphorolysis of S-methyl-5'-thioadenosine into adenine and S-methyl-5-thio-alpha-D-ribose 1-phosphate. Also has adenosine deaminase activity.</text>
</comment>
<sequence length="270" mass="30732">MEPFILQDKEYFTIESWCEKHPQLTAGFSTKNGGLSKKDLASLNIAFHVNDAEETVRKNRQILADKLHFPMDNWVSAEQTHKLTIKKITKADRGKGAYNYKSAVPDTDGFFTLEKGVLLTLCYADCVPLYFFHPQTGAVGIAHAGWKGTVLGIAKEMIEMFRSHDIDSKEVQIVIGPSITEQHYMVDRKVIGEVDNIIKGAKKPYKLVSPGQYQLNLQQLNWQILMDAGAKEEYIRITGYCTSEDKDYFFSHRRDHGKTGRMMSFIGWRG</sequence>
<evidence type="ECO:0000256" key="7">
    <source>
        <dbReference type="ARBA" id="ARBA00022801"/>
    </source>
</evidence>
<comment type="catalytic activity">
    <reaction evidence="9">
        <text>adenosine + H2O + H(+) = inosine + NH4(+)</text>
        <dbReference type="Rhea" id="RHEA:24408"/>
        <dbReference type="ChEBI" id="CHEBI:15377"/>
        <dbReference type="ChEBI" id="CHEBI:15378"/>
        <dbReference type="ChEBI" id="CHEBI:16335"/>
        <dbReference type="ChEBI" id="CHEBI:17596"/>
        <dbReference type="ChEBI" id="CHEBI:28938"/>
        <dbReference type="EC" id="3.5.4.4"/>
    </reaction>
    <physiologicalReaction direction="left-to-right" evidence="9">
        <dbReference type="Rhea" id="RHEA:24409"/>
    </physiologicalReaction>
</comment>
<dbReference type="InterPro" id="IPR003730">
    <property type="entry name" value="Cu_polyphenol_OxRdtase"/>
</dbReference>
<comment type="catalytic activity">
    <reaction evidence="1">
        <text>inosine + phosphate = alpha-D-ribose 1-phosphate + hypoxanthine</text>
        <dbReference type="Rhea" id="RHEA:27646"/>
        <dbReference type="ChEBI" id="CHEBI:17368"/>
        <dbReference type="ChEBI" id="CHEBI:17596"/>
        <dbReference type="ChEBI" id="CHEBI:43474"/>
        <dbReference type="ChEBI" id="CHEBI:57720"/>
        <dbReference type="EC" id="2.4.2.1"/>
    </reaction>
    <physiologicalReaction direction="left-to-right" evidence="1">
        <dbReference type="Rhea" id="RHEA:27647"/>
    </physiologicalReaction>
</comment>
<dbReference type="Gene3D" id="3.60.140.10">
    <property type="entry name" value="CNF1/YfiH-like putative cysteine hydrolases"/>
    <property type="match status" value="1"/>
</dbReference>
<keyword evidence="14" id="KW-1185">Reference proteome</keyword>
<dbReference type="InterPro" id="IPR011324">
    <property type="entry name" value="Cytotoxic_necrot_fac-like_cat"/>
</dbReference>
<keyword evidence="5" id="KW-0808">Transferase</keyword>
<reference evidence="13 14" key="1">
    <citation type="journal article" date="2003" name="Int. J. Syst. Evol. Microbiol.">
        <title>Bacillus nealsonii sp. nov., isolated from a spacecraft-assembly facility, whose spores are gamma-radiation resistant.</title>
        <authorList>
            <person name="Venkateswaran K."/>
            <person name="Kempf M."/>
            <person name="Chen F."/>
            <person name="Satomi M."/>
            <person name="Nicholson W."/>
            <person name="Kern R."/>
        </authorList>
    </citation>
    <scope>NUCLEOTIDE SEQUENCE [LARGE SCALE GENOMIC DNA]</scope>
    <source>
        <strain evidence="13 14">FO-92</strain>
    </source>
</reference>
<evidence type="ECO:0000256" key="9">
    <source>
        <dbReference type="ARBA" id="ARBA00047989"/>
    </source>
</evidence>
<evidence type="ECO:0000256" key="11">
    <source>
        <dbReference type="ARBA" id="ARBA00049893"/>
    </source>
</evidence>
<dbReference type="AlphaFoldDB" id="A0A2N0YXX9"/>
<evidence type="ECO:0000313" key="13">
    <source>
        <dbReference type="EMBL" id="PKG22117.1"/>
    </source>
</evidence>
<evidence type="ECO:0000256" key="12">
    <source>
        <dbReference type="RuleBase" id="RU361274"/>
    </source>
</evidence>
<protein>
    <recommendedName>
        <fullName evidence="12">Purine nucleoside phosphorylase</fullName>
    </recommendedName>
</protein>
<dbReference type="CDD" id="cd16833">
    <property type="entry name" value="YfiH"/>
    <property type="match status" value="1"/>
</dbReference>
<evidence type="ECO:0000256" key="4">
    <source>
        <dbReference type="ARBA" id="ARBA00007353"/>
    </source>
</evidence>
<evidence type="ECO:0000256" key="1">
    <source>
        <dbReference type="ARBA" id="ARBA00000553"/>
    </source>
</evidence>
<dbReference type="OrthoDB" id="4279at2"/>
<dbReference type="NCBIfam" id="TIGR00726">
    <property type="entry name" value="peptidoglycan editing factor PgeF"/>
    <property type="match status" value="1"/>
</dbReference>
<dbReference type="PANTHER" id="PTHR30616">
    <property type="entry name" value="UNCHARACTERIZED PROTEIN YFIH"/>
    <property type="match status" value="1"/>
</dbReference>
<comment type="cofactor">
    <cofactor evidence="2">
        <name>Zn(2+)</name>
        <dbReference type="ChEBI" id="CHEBI:29105"/>
    </cofactor>
</comment>
<dbReference type="InterPro" id="IPR038371">
    <property type="entry name" value="Cu_polyphenol_OxRdtase_sf"/>
</dbReference>
<evidence type="ECO:0000313" key="14">
    <source>
        <dbReference type="Proteomes" id="UP000233375"/>
    </source>
</evidence>
<evidence type="ECO:0000256" key="6">
    <source>
        <dbReference type="ARBA" id="ARBA00022723"/>
    </source>
</evidence>
<comment type="catalytic activity">
    <reaction evidence="10">
        <text>adenosine + phosphate = alpha-D-ribose 1-phosphate + adenine</text>
        <dbReference type="Rhea" id="RHEA:27642"/>
        <dbReference type="ChEBI" id="CHEBI:16335"/>
        <dbReference type="ChEBI" id="CHEBI:16708"/>
        <dbReference type="ChEBI" id="CHEBI:43474"/>
        <dbReference type="ChEBI" id="CHEBI:57720"/>
        <dbReference type="EC" id="2.4.2.1"/>
    </reaction>
    <physiologicalReaction direction="left-to-right" evidence="10">
        <dbReference type="Rhea" id="RHEA:27643"/>
    </physiologicalReaction>
</comment>
<accession>A0A2N0YXX9</accession>
<comment type="similarity">
    <text evidence="4 12">Belongs to the purine nucleoside phosphorylase YfiH/LACC1 family.</text>
</comment>
<dbReference type="PANTHER" id="PTHR30616:SF2">
    <property type="entry name" value="PURINE NUCLEOSIDE PHOSPHORYLASE LACC1"/>
    <property type="match status" value="1"/>
</dbReference>
<dbReference type="SUPFAM" id="SSF64438">
    <property type="entry name" value="CNF1/YfiH-like putative cysteine hydrolases"/>
    <property type="match status" value="1"/>
</dbReference>
<evidence type="ECO:0000256" key="2">
    <source>
        <dbReference type="ARBA" id="ARBA00001947"/>
    </source>
</evidence>
<dbReference type="EMBL" id="PISE01000046">
    <property type="protein sequence ID" value="PKG22117.1"/>
    <property type="molecule type" value="Genomic_DNA"/>
</dbReference>
<keyword evidence="6" id="KW-0479">Metal-binding</keyword>